<dbReference type="AlphaFoldDB" id="A0A8H7SAW2"/>
<protein>
    <submittedName>
        <fullName evidence="1">Uncharacterized protein</fullName>
    </submittedName>
</protein>
<evidence type="ECO:0000313" key="2">
    <source>
        <dbReference type="Proteomes" id="UP000646827"/>
    </source>
</evidence>
<dbReference type="EMBL" id="JAEPRB010000039">
    <property type="protein sequence ID" value="KAG2224668.1"/>
    <property type="molecule type" value="Genomic_DNA"/>
</dbReference>
<proteinExistence type="predicted"/>
<accession>A0A8H7SAW2</accession>
<evidence type="ECO:0000313" key="1">
    <source>
        <dbReference type="EMBL" id="KAG2224668.1"/>
    </source>
</evidence>
<gene>
    <name evidence="1" type="ORF">INT45_007913</name>
</gene>
<sequence>MDSEQFSCNGDIDILCQHFEDLVITSWVVNGLYMRKKWHITYKRTFCQAVARDNSTTILKRYGIVLTYVALVNYHFT</sequence>
<comment type="caution">
    <text evidence="1">The sequence shown here is derived from an EMBL/GenBank/DDBJ whole genome shotgun (WGS) entry which is preliminary data.</text>
</comment>
<reference evidence="1 2" key="1">
    <citation type="submission" date="2020-12" db="EMBL/GenBank/DDBJ databases">
        <title>Metabolic potential, ecology and presence of endohyphal bacteria is reflected in genomic diversity of Mucoromycotina.</title>
        <authorList>
            <person name="Muszewska A."/>
            <person name="Okrasinska A."/>
            <person name="Steczkiewicz K."/>
            <person name="Drgas O."/>
            <person name="Orlowska M."/>
            <person name="Perlinska-Lenart U."/>
            <person name="Aleksandrzak-Piekarczyk T."/>
            <person name="Szatraj K."/>
            <person name="Zielenkiewicz U."/>
            <person name="Pilsyk S."/>
            <person name="Malc E."/>
            <person name="Mieczkowski P."/>
            <person name="Kruszewska J.S."/>
            <person name="Biernat P."/>
            <person name="Pawlowska J."/>
        </authorList>
    </citation>
    <scope>NUCLEOTIDE SEQUENCE [LARGE SCALE GENOMIC DNA]</scope>
    <source>
        <strain evidence="1 2">CBS 142.35</strain>
    </source>
</reference>
<dbReference type="Proteomes" id="UP000646827">
    <property type="component" value="Unassembled WGS sequence"/>
</dbReference>
<name>A0A8H7SAW2_9FUNG</name>
<organism evidence="1 2">
    <name type="scientific">Circinella minor</name>
    <dbReference type="NCBI Taxonomy" id="1195481"/>
    <lineage>
        <taxon>Eukaryota</taxon>
        <taxon>Fungi</taxon>
        <taxon>Fungi incertae sedis</taxon>
        <taxon>Mucoromycota</taxon>
        <taxon>Mucoromycotina</taxon>
        <taxon>Mucoromycetes</taxon>
        <taxon>Mucorales</taxon>
        <taxon>Lichtheimiaceae</taxon>
        <taxon>Circinella</taxon>
    </lineage>
</organism>
<keyword evidence="2" id="KW-1185">Reference proteome</keyword>